<reference evidence="2 3" key="1">
    <citation type="journal article" date="2019" name="Sci. Rep.">
        <title>Comparative genomics of chytrid fungi reveal insights into the obligate biotrophic and pathogenic lifestyle of Synchytrium endobioticum.</title>
        <authorList>
            <person name="van de Vossenberg B.T.L.H."/>
            <person name="Warris S."/>
            <person name="Nguyen H.D.T."/>
            <person name="van Gent-Pelzer M.P.E."/>
            <person name="Joly D.L."/>
            <person name="van de Geest H.C."/>
            <person name="Bonants P.J.M."/>
            <person name="Smith D.S."/>
            <person name="Levesque C.A."/>
            <person name="van der Lee T.A.J."/>
        </authorList>
    </citation>
    <scope>NUCLEOTIDE SEQUENCE [LARGE SCALE GENOMIC DNA]</scope>
    <source>
        <strain evidence="2 3">CBS 675.73</strain>
    </source>
</reference>
<sequence>MISEAPTPLRGGTRASSESAITLVDTPVADSTDYSDTAPQSFPHVMSRFRATMIDPLITKWKNARSRPVQREKVPDIPASMQEEQLAPTKAPLQLPAAVNLAVVTSEAENAASRNPNVVAFIHASYSNQATISTSVEVIKDHETILSPISDTLIQDASDCFEFLMGRSDKEFKSSSSWFRVPPPPEELRAITDVGFKAYCTLRNRQKTATGVEPGATTGTQEKQWPANANVSCNIIAGYLKRVLARVPGGIVTESMRKMILDLHDGGSTVNPRDKAILSCMWRLNPARRALALKVSLLAQKILSADKVSASQLAVVLPVTNVNACGGGEAAFLVERIFGGDGAERDAQDASDMRALVDLFDAWNRIVGVMYTDPDAFFGEV</sequence>
<dbReference type="Proteomes" id="UP000320333">
    <property type="component" value="Unassembled WGS sequence"/>
</dbReference>
<feature type="region of interest" description="Disordered" evidence="1">
    <location>
        <begin position="1"/>
        <end position="23"/>
    </location>
</feature>
<accession>A0A507FAQ5</accession>
<proteinExistence type="predicted"/>
<dbReference type="EMBL" id="QEAP01000200">
    <property type="protein sequence ID" value="TPX73222.1"/>
    <property type="molecule type" value="Genomic_DNA"/>
</dbReference>
<keyword evidence="3" id="KW-1185">Reference proteome</keyword>
<name>A0A507FAQ5_9FUNG</name>
<gene>
    <name evidence="2" type="ORF">CcCBS67573_g05508</name>
</gene>
<evidence type="ECO:0000256" key="1">
    <source>
        <dbReference type="SAM" id="MobiDB-lite"/>
    </source>
</evidence>
<protein>
    <submittedName>
        <fullName evidence="2">Uncharacterized protein</fullName>
    </submittedName>
</protein>
<dbReference type="AlphaFoldDB" id="A0A507FAQ5"/>
<evidence type="ECO:0000313" key="2">
    <source>
        <dbReference type="EMBL" id="TPX73222.1"/>
    </source>
</evidence>
<comment type="caution">
    <text evidence="2">The sequence shown here is derived from an EMBL/GenBank/DDBJ whole genome shotgun (WGS) entry which is preliminary data.</text>
</comment>
<organism evidence="2 3">
    <name type="scientific">Chytriomyces confervae</name>
    <dbReference type="NCBI Taxonomy" id="246404"/>
    <lineage>
        <taxon>Eukaryota</taxon>
        <taxon>Fungi</taxon>
        <taxon>Fungi incertae sedis</taxon>
        <taxon>Chytridiomycota</taxon>
        <taxon>Chytridiomycota incertae sedis</taxon>
        <taxon>Chytridiomycetes</taxon>
        <taxon>Chytridiales</taxon>
        <taxon>Chytriomycetaceae</taxon>
        <taxon>Chytriomyces</taxon>
    </lineage>
</organism>
<dbReference type="OrthoDB" id="2108950at2759"/>
<evidence type="ECO:0000313" key="3">
    <source>
        <dbReference type="Proteomes" id="UP000320333"/>
    </source>
</evidence>